<proteinExistence type="predicted"/>
<dbReference type="Proteomes" id="UP000292085">
    <property type="component" value="Unassembled WGS sequence"/>
</dbReference>
<accession>A0A4Q6XQY3</accession>
<feature type="chain" id="PRO_5020714982" evidence="1">
    <location>
        <begin position="21"/>
        <end position="163"/>
    </location>
</feature>
<sequence>MVRANSFLAVLMGVAAPAHATDAAFCTALDDLRTETTNTGVPQRIAVIKEEEMTFACRRNADVGAQVAFCDAALNQVGVEFTYAFPWYVRDCFSSSGVRLSIESVDQYTGLRDRKKIAHMWGRWRDGTRIDVRFQPSGDFGDQPKFRGYWGTYSLVVWRRSGS</sequence>
<dbReference type="OrthoDB" id="9761532at2"/>
<dbReference type="EMBL" id="SGIS01000130">
    <property type="protein sequence ID" value="RZF58616.1"/>
    <property type="molecule type" value="Genomic_DNA"/>
</dbReference>
<gene>
    <name evidence="2" type="ORF">EWE75_24435</name>
</gene>
<name>A0A4Q6XQY3_9SPHN</name>
<protein>
    <submittedName>
        <fullName evidence="2">Uncharacterized protein</fullName>
    </submittedName>
</protein>
<evidence type="ECO:0000313" key="3">
    <source>
        <dbReference type="Proteomes" id="UP000292085"/>
    </source>
</evidence>
<reference evidence="2 3" key="1">
    <citation type="submission" date="2019-02" db="EMBL/GenBank/DDBJ databases">
        <authorList>
            <person name="Li Y."/>
        </authorList>
    </citation>
    <scope>NUCLEOTIDE SEQUENCE [LARGE SCALE GENOMIC DNA]</scope>
    <source>
        <strain evidence="2 3">3-7</strain>
    </source>
</reference>
<feature type="signal peptide" evidence="1">
    <location>
        <begin position="1"/>
        <end position="20"/>
    </location>
</feature>
<dbReference type="AlphaFoldDB" id="A0A4Q6XQY3"/>
<keyword evidence="3" id="KW-1185">Reference proteome</keyword>
<evidence type="ECO:0000313" key="2">
    <source>
        <dbReference type="EMBL" id="RZF58616.1"/>
    </source>
</evidence>
<organism evidence="2 3">
    <name type="scientific">Sphingomonas populi</name>
    <dbReference type="NCBI Taxonomy" id="2484750"/>
    <lineage>
        <taxon>Bacteria</taxon>
        <taxon>Pseudomonadati</taxon>
        <taxon>Pseudomonadota</taxon>
        <taxon>Alphaproteobacteria</taxon>
        <taxon>Sphingomonadales</taxon>
        <taxon>Sphingomonadaceae</taxon>
        <taxon>Sphingomonas</taxon>
    </lineage>
</organism>
<dbReference type="RefSeq" id="WP_130160614.1">
    <property type="nucleotide sequence ID" value="NZ_SGIS01000130.1"/>
</dbReference>
<evidence type="ECO:0000256" key="1">
    <source>
        <dbReference type="SAM" id="SignalP"/>
    </source>
</evidence>
<keyword evidence="1" id="KW-0732">Signal</keyword>
<comment type="caution">
    <text evidence="2">The sequence shown here is derived from an EMBL/GenBank/DDBJ whole genome shotgun (WGS) entry which is preliminary data.</text>
</comment>